<dbReference type="Proteomes" id="UP000076837">
    <property type="component" value="Unassembled WGS sequence"/>
</dbReference>
<organism evidence="2 3">
    <name type="scientific">Didymella rabiei</name>
    <name type="common">Chickpea ascochyta blight fungus</name>
    <name type="synonym">Mycosphaerella rabiei</name>
    <dbReference type="NCBI Taxonomy" id="5454"/>
    <lineage>
        <taxon>Eukaryota</taxon>
        <taxon>Fungi</taxon>
        <taxon>Dikarya</taxon>
        <taxon>Ascomycota</taxon>
        <taxon>Pezizomycotina</taxon>
        <taxon>Dothideomycetes</taxon>
        <taxon>Pleosporomycetidae</taxon>
        <taxon>Pleosporales</taxon>
        <taxon>Pleosporineae</taxon>
        <taxon>Didymellaceae</taxon>
        <taxon>Ascochyta</taxon>
    </lineage>
</organism>
<sequence>MLLHVNTKALEVEHLTNYTFTDKTLAAEAVQMAAPQTAADYGAFISLPNNKRLSVLGNAVLAKALCGLWYSALDSRGNELTPTEWTILRNDTLSIECLSQRGYTLKIDNLVYCNAGTVVSAKMVAATLEAIIGAVHQDGGDDAVLQVIKHFGFTEHRFLMNAADSFYTNRQYRQYPPTNIHMKWRATMRLSSVPPGSSACADLLCSDEALESFLESNIPDVASVSHVYYFSFKSDADSEKEIQTNVGMMRRVARAVKSFSVNFQFFVYPGGTRGYGIYRLDGIFTAPLTEALVDQLPDDYVKTVAYPHYRALLAKESKDQQWTWCELVPDVIVGFTPNGSGFSLAGHWAVYLYTYKLVHGQAAEAPFQGVKAGYDSLFTEVSATMLAKLAIHASLHPDDFRERIFNVADSAIPGSMRQRWPQVASWFGLRGIPPRDTASVNDPKPSDLIKAYREELREAEVKGVDIWNSGQLDSVGYWLTFDRHLSLNRLRNAGSHENRKPEEGWWDAFPMFKKAGMIQ</sequence>
<dbReference type="SUPFAM" id="SSF51735">
    <property type="entry name" value="NAD(P)-binding Rossmann-fold domains"/>
    <property type="match status" value="1"/>
</dbReference>
<accession>A0A163EMJ8</accession>
<dbReference type="GO" id="GO:0004525">
    <property type="term" value="F:ribonuclease III activity"/>
    <property type="evidence" value="ECO:0007669"/>
    <property type="project" value="InterPro"/>
</dbReference>
<gene>
    <name evidence="2" type="ORF">ST47_g5077</name>
</gene>
<dbReference type="CDD" id="cd00593">
    <property type="entry name" value="RIBOc"/>
    <property type="match status" value="1"/>
</dbReference>
<dbReference type="Gene3D" id="1.10.1520.10">
    <property type="entry name" value="Ribonuclease III domain"/>
    <property type="match status" value="1"/>
</dbReference>
<evidence type="ECO:0000313" key="2">
    <source>
        <dbReference type="EMBL" id="KZM23781.1"/>
    </source>
</evidence>
<dbReference type="PROSITE" id="PS50142">
    <property type="entry name" value="RNASE_3_2"/>
    <property type="match status" value="1"/>
</dbReference>
<reference evidence="2 3" key="1">
    <citation type="journal article" date="2016" name="Sci. Rep.">
        <title>Draft genome sequencing and secretome analysis of fungal phytopathogen Ascochyta rabiei provides insight into the necrotrophic effector repertoire.</title>
        <authorList>
            <person name="Verma S."/>
            <person name="Gazara R.K."/>
            <person name="Nizam S."/>
            <person name="Parween S."/>
            <person name="Chattopadhyay D."/>
            <person name="Verma P.K."/>
        </authorList>
    </citation>
    <scope>NUCLEOTIDE SEQUENCE [LARGE SCALE GENOMIC DNA]</scope>
    <source>
        <strain evidence="2 3">ArDII</strain>
    </source>
</reference>
<dbReference type="AlphaFoldDB" id="A0A163EMJ8"/>
<dbReference type="Pfam" id="PF22917">
    <property type="entry name" value="PRISE"/>
    <property type="match status" value="1"/>
</dbReference>
<dbReference type="STRING" id="5454.A0A163EMJ8"/>
<dbReference type="SUPFAM" id="SSF69065">
    <property type="entry name" value="RNase III domain-like"/>
    <property type="match status" value="1"/>
</dbReference>
<keyword evidence="3" id="KW-1185">Reference proteome</keyword>
<dbReference type="Gene3D" id="3.40.50.720">
    <property type="entry name" value="NAD(P)-binding Rossmann-like Domain"/>
    <property type="match status" value="1"/>
</dbReference>
<feature type="domain" description="RNase III" evidence="1">
    <location>
        <begin position="9"/>
        <end position="140"/>
    </location>
</feature>
<protein>
    <recommendedName>
        <fullName evidence="1">RNase III domain-containing protein</fullName>
    </recommendedName>
</protein>
<dbReference type="PANTHER" id="PTHR32487">
    <property type="entry name" value="3-OXO-DELTA(4,5)-STEROID 5-BETA-REDUCTASE"/>
    <property type="match status" value="1"/>
</dbReference>
<dbReference type="InterPro" id="IPR036389">
    <property type="entry name" value="RNase_III_sf"/>
</dbReference>
<evidence type="ECO:0000259" key="1">
    <source>
        <dbReference type="PROSITE" id="PS50142"/>
    </source>
</evidence>
<evidence type="ECO:0000313" key="3">
    <source>
        <dbReference type="Proteomes" id="UP000076837"/>
    </source>
</evidence>
<dbReference type="InterPro" id="IPR055222">
    <property type="entry name" value="PRISE-like_Rossmann-fold"/>
</dbReference>
<name>A0A163EMJ8_DIDRA</name>
<dbReference type="EMBL" id="JYNV01000184">
    <property type="protein sequence ID" value="KZM23781.1"/>
    <property type="molecule type" value="Genomic_DNA"/>
</dbReference>
<comment type="caution">
    <text evidence="2">The sequence shown here is derived from an EMBL/GenBank/DDBJ whole genome shotgun (WGS) entry which is preliminary data.</text>
</comment>
<proteinExistence type="predicted"/>
<dbReference type="GO" id="GO:0006396">
    <property type="term" value="P:RNA processing"/>
    <property type="evidence" value="ECO:0007669"/>
    <property type="project" value="InterPro"/>
</dbReference>
<dbReference type="PANTHER" id="PTHR32487:SF4">
    <property type="entry name" value="SIRQ PROTEIN"/>
    <property type="match status" value="1"/>
</dbReference>
<dbReference type="InterPro" id="IPR036291">
    <property type="entry name" value="NAD(P)-bd_dom_sf"/>
</dbReference>
<dbReference type="InterPro" id="IPR000999">
    <property type="entry name" value="RNase_III_dom"/>
</dbReference>